<dbReference type="Gene3D" id="3.90.230.10">
    <property type="entry name" value="Creatinase/methionine aminopeptidase superfamily"/>
    <property type="match status" value="1"/>
</dbReference>
<dbReference type="InterPro" id="IPR000994">
    <property type="entry name" value="Pept_M24"/>
</dbReference>
<sequence length="394" mass="44127">MLIQEKIAQAKELLKEFNTDCWITFVRESQINGDPMLPFLAPADLTWHSAFILARNGSARAIVGKYDQKMVEETGAYDEVMGFVEGIKKPFQEYMKSLNPRQIALNYSIGSEICDGITHGMFLTMQEMLREIGMNDRIVSAERLVSALRERKSPTELAAMREAIRHTEGIFELVGAFIQPGKSEKQIAAFMKDEVRKRGLEFAWEPQVCPAVFTGPDTAEAHYAPTDKKVQPGHVLNMDFGVRVNGYCSDMQRTFYVLEKGETQAPPDVQKGFDTIVRAIEEARKAIRPGAIGLDVDAVARKIVTEAGYEEFPHGLGHQVGRFSHDGTALLGPAWEKYAEKPFRKIEENMVFTIEPRLTVAGRGVVTIEEMVVVTSDGAEFLSHPQKELLLVRS</sequence>
<dbReference type="PANTHER" id="PTHR46112:SF8">
    <property type="entry name" value="CYTOPLASMIC PEPTIDASE PEPQ-RELATED"/>
    <property type="match status" value="1"/>
</dbReference>
<keyword evidence="2" id="KW-0031">Aminopeptidase</keyword>
<dbReference type="GO" id="GO:0004177">
    <property type="term" value="F:aminopeptidase activity"/>
    <property type="evidence" value="ECO:0007669"/>
    <property type="project" value="UniProtKB-KW"/>
</dbReference>
<organism evidence="2">
    <name type="scientific">Caldithrix abyssi</name>
    <dbReference type="NCBI Taxonomy" id="187145"/>
    <lineage>
        <taxon>Bacteria</taxon>
        <taxon>Pseudomonadati</taxon>
        <taxon>Calditrichota</taxon>
        <taxon>Calditrichia</taxon>
        <taxon>Calditrichales</taxon>
        <taxon>Calditrichaceae</taxon>
        <taxon>Caldithrix</taxon>
    </lineage>
</organism>
<name>A0A7V5PN00_CALAY</name>
<protein>
    <submittedName>
        <fullName evidence="2">Aminopeptidase P family protein</fullName>
    </submittedName>
</protein>
<gene>
    <name evidence="2" type="ORF">ENJ89_02620</name>
</gene>
<dbReference type="PANTHER" id="PTHR46112">
    <property type="entry name" value="AMINOPEPTIDASE"/>
    <property type="match status" value="1"/>
</dbReference>
<keyword evidence="2" id="KW-0378">Hydrolase</keyword>
<reference evidence="2" key="1">
    <citation type="journal article" date="2020" name="mSystems">
        <title>Genome- and Community-Level Interaction Insights into Carbon Utilization and Element Cycling Functions of Hydrothermarchaeota in Hydrothermal Sediment.</title>
        <authorList>
            <person name="Zhou Z."/>
            <person name="Liu Y."/>
            <person name="Xu W."/>
            <person name="Pan J."/>
            <person name="Luo Z.H."/>
            <person name="Li M."/>
        </authorList>
    </citation>
    <scope>NUCLEOTIDE SEQUENCE [LARGE SCALE GENOMIC DNA]</scope>
    <source>
        <strain evidence="2">HyVt-527</strain>
    </source>
</reference>
<dbReference type="Proteomes" id="UP000886124">
    <property type="component" value="Unassembled WGS sequence"/>
</dbReference>
<evidence type="ECO:0000259" key="1">
    <source>
        <dbReference type="Pfam" id="PF00557"/>
    </source>
</evidence>
<feature type="domain" description="Peptidase M24" evidence="1">
    <location>
        <begin position="159"/>
        <end position="375"/>
    </location>
</feature>
<dbReference type="AlphaFoldDB" id="A0A7V5PN00"/>
<comment type="caution">
    <text evidence="2">The sequence shown here is derived from an EMBL/GenBank/DDBJ whole genome shotgun (WGS) entry which is preliminary data.</text>
</comment>
<dbReference type="SUPFAM" id="SSF55920">
    <property type="entry name" value="Creatinase/aminopeptidase"/>
    <property type="match status" value="1"/>
</dbReference>
<keyword evidence="2" id="KW-0645">Protease</keyword>
<dbReference type="InterPro" id="IPR050659">
    <property type="entry name" value="Peptidase_M24B"/>
</dbReference>
<dbReference type="InterPro" id="IPR036005">
    <property type="entry name" value="Creatinase/aminopeptidase-like"/>
</dbReference>
<dbReference type="EMBL" id="DROD01000184">
    <property type="protein sequence ID" value="HHJ52066.1"/>
    <property type="molecule type" value="Genomic_DNA"/>
</dbReference>
<evidence type="ECO:0000313" key="2">
    <source>
        <dbReference type="EMBL" id="HHJ52066.1"/>
    </source>
</evidence>
<dbReference type="Pfam" id="PF00557">
    <property type="entry name" value="Peptidase_M24"/>
    <property type="match status" value="1"/>
</dbReference>
<proteinExistence type="predicted"/>
<accession>A0A7V5PN00</accession>